<dbReference type="EMBL" id="CP006850">
    <property type="protein sequence ID" value="AHH20995.1"/>
    <property type="molecule type" value="Genomic_DNA"/>
</dbReference>
<keyword evidence="2" id="KW-1185">Reference proteome</keyword>
<evidence type="ECO:0000313" key="1">
    <source>
        <dbReference type="EMBL" id="AHH20995.1"/>
    </source>
</evidence>
<dbReference type="HOGENOM" id="CLU_3138305_0_0_11"/>
<dbReference type="RefSeq" id="WP_158436394.1">
    <property type="nucleotide sequence ID" value="NZ_CP006850.1"/>
</dbReference>
<protein>
    <submittedName>
        <fullName evidence="1">Uncharacterized protein</fullName>
    </submittedName>
</protein>
<accession>W5TNQ4</accession>
<dbReference type="PATRIC" id="fig|1415166.3.peg.6398"/>
<dbReference type="STRING" id="1415166.NONO_c62240"/>
<organism evidence="1 2">
    <name type="scientific">Nocardia nova SH22a</name>
    <dbReference type="NCBI Taxonomy" id="1415166"/>
    <lineage>
        <taxon>Bacteria</taxon>
        <taxon>Bacillati</taxon>
        <taxon>Actinomycetota</taxon>
        <taxon>Actinomycetes</taxon>
        <taxon>Mycobacteriales</taxon>
        <taxon>Nocardiaceae</taxon>
        <taxon>Nocardia</taxon>
    </lineage>
</organism>
<gene>
    <name evidence="1" type="ORF">NONO_c62240</name>
</gene>
<sequence>MLEQRSEPGTYMVRELDNGARAEPLPIEVIARLRDALKCETGQNPEGDK</sequence>
<proteinExistence type="predicted"/>
<evidence type="ECO:0000313" key="2">
    <source>
        <dbReference type="Proteomes" id="UP000019150"/>
    </source>
</evidence>
<dbReference type="AlphaFoldDB" id="W5TNQ4"/>
<dbReference type="Proteomes" id="UP000019150">
    <property type="component" value="Chromosome"/>
</dbReference>
<name>W5TNQ4_9NOCA</name>
<dbReference type="KEGG" id="nno:NONO_c62240"/>
<reference evidence="1 2" key="1">
    <citation type="journal article" date="2014" name="Appl. Environ. Microbiol.">
        <title>Insights into the Microbial Degradation of Rubber and Gutta-Percha by Analysis of the Complete Genome of Nocardia nova SH22a.</title>
        <authorList>
            <person name="Luo Q."/>
            <person name="Hiessl S."/>
            <person name="Poehlein A."/>
            <person name="Daniel R."/>
            <person name="Steinbuchel A."/>
        </authorList>
    </citation>
    <scope>NUCLEOTIDE SEQUENCE [LARGE SCALE GENOMIC DNA]</scope>
    <source>
        <strain evidence="1">SH22a</strain>
    </source>
</reference>